<gene>
    <name evidence="3" type="ORF">BTC31_11160</name>
    <name evidence="4" type="ORF">G4B62_002983</name>
    <name evidence="2" type="ORF">ZR89_11030</name>
</gene>
<keyword evidence="1" id="KW-0812">Transmembrane</keyword>
<evidence type="ECO:0008006" key="5">
    <source>
        <dbReference type="Google" id="ProtNLM"/>
    </source>
</evidence>
<keyword evidence="1" id="KW-0472">Membrane</keyword>
<reference evidence="4" key="1">
    <citation type="journal article" date="2018" name="Genome Biol.">
        <title>SKESA: strategic k-mer extension for scrupulous assemblies.</title>
        <authorList>
            <person name="Souvorov A."/>
            <person name="Agarwala R."/>
            <person name="Lipman D.J."/>
        </authorList>
    </citation>
    <scope>NUCLEOTIDE SEQUENCE</scope>
    <source>
        <strain evidence="4">Salmonella enterica</strain>
    </source>
</reference>
<feature type="transmembrane region" description="Helical" evidence="1">
    <location>
        <begin position="55"/>
        <end position="77"/>
    </location>
</feature>
<protein>
    <recommendedName>
        <fullName evidence="5">Phage abortive infection protein</fullName>
    </recommendedName>
</protein>
<name>A0A3V1DHN9_SALEN</name>
<evidence type="ECO:0000313" key="2">
    <source>
        <dbReference type="EMBL" id="ECR6177293.1"/>
    </source>
</evidence>
<evidence type="ECO:0000313" key="4">
    <source>
        <dbReference type="EMBL" id="HAE4260135.1"/>
    </source>
</evidence>
<keyword evidence="1" id="KW-1133">Transmembrane helix</keyword>
<comment type="caution">
    <text evidence="4">The sequence shown here is derived from an EMBL/GenBank/DDBJ whole genome shotgun (WGS) entry which is preliminary data.</text>
</comment>
<feature type="transmembrane region" description="Helical" evidence="1">
    <location>
        <begin position="12"/>
        <end position="35"/>
    </location>
</feature>
<dbReference type="EMBL" id="AAMCOD010000002">
    <property type="protein sequence ID" value="EDF9694926.1"/>
    <property type="molecule type" value="Genomic_DNA"/>
</dbReference>
<dbReference type="RefSeq" id="WP_023135804.1">
    <property type="nucleotide sequence ID" value="NZ_CP094269.1"/>
</dbReference>
<accession>A0A3V1DHN9</accession>
<proteinExistence type="predicted"/>
<reference evidence="2" key="2">
    <citation type="submission" date="2018-07" db="EMBL/GenBank/DDBJ databases">
        <authorList>
            <person name="Ashton P.M."/>
            <person name="Dallman T."/>
            <person name="Nair S."/>
            <person name="De Pinna E."/>
            <person name="Peters T."/>
            <person name="Grant K."/>
        </authorList>
    </citation>
    <scope>NUCLEOTIDE SEQUENCE</scope>
    <source>
        <strain evidence="2">36520</strain>
    </source>
</reference>
<dbReference type="Pfam" id="PF16872">
    <property type="entry name" value="putAbiC"/>
    <property type="match status" value="1"/>
</dbReference>
<evidence type="ECO:0000256" key="1">
    <source>
        <dbReference type="SAM" id="Phobius"/>
    </source>
</evidence>
<organism evidence="4">
    <name type="scientific">Salmonella enteritidis</name>
    <dbReference type="NCBI Taxonomy" id="149539"/>
    <lineage>
        <taxon>Bacteria</taxon>
        <taxon>Pseudomonadati</taxon>
        <taxon>Pseudomonadota</taxon>
        <taxon>Gammaproteobacteria</taxon>
        <taxon>Enterobacterales</taxon>
        <taxon>Enterobacteriaceae</taxon>
        <taxon>Salmonella</taxon>
    </lineage>
</organism>
<dbReference type="EMBL" id="DAARWM010000007">
    <property type="protein sequence ID" value="HAE4260135.1"/>
    <property type="molecule type" value="Genomic_DNA"/>
</dbReference>
<sequence>MCDAILRNIKRYAIIYSLLFLAVILMLIVFVSYVCKFGMYSWSDSVEKWGQFGDYIGGVLNPALAFISIMLVCFTLYSTSRQSSIQSFESVLFELLRFHKDNLSEIKTTYSDGKVYVGREALSLYITEVKFNLLNIVDDSLPLDERLELSVNMVYLEGDNFANVGHYFRNIYHIFKHINDSNYLTEKEKTKYAKLVRAQISSIESGAMLLNGFSSVGKPAKKFIEKYSLLQGFSLSKGFKQQLHDLGALKLYDDVAYEDKKGH</sequence>
<reference evidence="4" key="3">
    <citation type="submission" date="2018-07" db="EMBL/GenBank/DDBJ databases">
        <authorList>
            <consortium name="NCBI Pathogen Detection Project"/>
        </authorList>
    </citation>
    <scope>NUCLEOTIDE SEQUENCE</scope>
    <source>
        <strain evidence="4">Salmonella enterica</strain>
    </source>
</reference>
<reference evidence="3" key="4">
    <citation type="submission" date="2018-07" db="EMBL/GenBank/DDBJ databases">
        <authorList>
            <consortium name="GenomeTrakr network: Whole genome sequencing for foodborne pathogen traceback"/>
        </authorList>
    </citation>
    <scope>NUCLEOTIDE SEQUENCE</scope>
    <source>
        <strain evidence="3">I2016018188-1</strain>
    </source>
</reference>
<dbReference type="AlphaFoldDB" id="A0A3V1DHN9"/>
<dbReference type="EMBL" id="AAKGUL010000016">
    <property type="protein sequence ID" value="ECR6177293.1"/>
    <property type="molecule type" value="Genomic_DNA"/>
</dbReference>
<evidence type="ECO:0000313" key="3">
    <source>
        <dbReference type="EMBL" id="EDF9694926.1"/>
    </source>
</evidence>
<dbReference type="InterPro" id="IPR031709">
    <property type="entry name" value="PutAbiC"/>
</dbReference>